<keyword evidence="1" id="KW-1133">Transmembrane helix</keyword>
<accession>A0A433QDB3</accession>
<reference evidence="2 3" key="1">
    <citation type="journal article" date="2018" name="New Phytol.">
        <title>Phylogenomics of Endogonaceae and evolution of mycorrhizas within Mucoromycota.</title>
        <authorList>
            <person name="Chang Y."/>
            <person name="Desiro A."/>
            <person name="Na H."/>
            <person name="Sandor L."/>
            <person name="Lipzen A."/>
            <person name="Clum A."/>
            <person name="Barry K."/>
            <person name="Grigoriev I.V."/>
            <person name="Martin F.M."/>
            <person name="Stajich J.E."/>
            <person name="Smith M.E."/>
            <person name="Bonito G."/>
            <person name="Spatafora J.W."/>
        </authorList>
    </citation>
    <scope>NUCLEOTIDE SEQUENCE [LARGE SCALE GENOMIC DNA]</scope>
    <source>
        <strain evidence="2 3">AD002</strain>
    </source>
</reference>
<keyword evidence="3" id="KW-1185">Reference proteome</keyword>
<feature type="transmembrane region" description="Helical" evidence="1">
    <location>
        <begin position="48"/>
        <end position="73"/>
    </location>
</feature>
<protein>
    <submittedName>
        <fullName evidence="2">Uncharacterized protein</fullName>
    </submittedName>
</protein>
<evidence type="ECO:0000313" key="2">
    <source>
        <dbReference type="EMBL" id="RUS27770.1"/>
    </source>
</evidence>
<dbReference type="AlphaFoldDB" id="A0A433QDB3"/>
<feature type="transmembrane region" description="Helical" evidence="1">
    <location>
        <begin position="146"/>
        <end position="167"/>
    </location>
</feature>
<keyword evidence="1" id="KW-0812">Transmembrane</keyword>
<feature type="transmembrane region" description="Helical" evidence="1">
    <location>
        <begin position="79"/>
        <end position="100"/>
    </location>
</feature>
<proteinExistence type="predicted"/>
<feature type="transmembrane region" description="Helical" evidence="1">
    <location>
        <begin position="12"/>
        <end position="36"/>
    </location>
</feature>
<sequence length="181" mass="20208">MVDPECDTDVARAAALTTVAVVYVVVVLGSSILFYTNGRHATALCQRSLLLTSLGGLFNAYAGSSLLIHAAFPFLPCEIPLLACYFGLIPFFMTFVARAVRLIIIYRLNQTKQTAAVDGSSSSRRRRSYLNKVLRPYRQEDIEKRILYCLVLVILVNIAYIIVLQFIHDDQPQGFLPGYVK</sequence>
<keyword evidence="1" id="KW-0472">Membrane</keyword>
<dbReference type="EMBL" id="RBNJ01007794">
    <property type="protein sequence ID" value="RUS27770.1"/>
    <property type="molecule type" value="Genomic_DNA"/>
</dbReference>
<name>A0A433QDB3_9FUNG</name>
<dbReference type="Proteomes" id="UP000274822">
    <property type="component" value="Unassembled WGS sequence"/>
</dbReference>
<evidence type="ECO:0000256" key="1">
    <source>
        <dbReference type="SAM" id="Phobius"/>
    </source>
</evidence>
<evidence type="ECO:0000313" key="3">
    <source>
        <dbReference type="Proteomes" id="UP000274822"/>
    </source>
</evidence>
<gene>
    <name evidence="2" type="ORF">BC938DRAFT_482751</name>
</gene>
<organism evidence="2 3">
    <name type="scientific">Jimgerdemannia flammicorona</name>
    <dbReference type="NCBI Taxonomy" id="994334"/>
    <lineage>
        <taxon>Eukaryota</taxon>
        <taxon>Fungi</taxon>
        <taxon>Fungi incertae sedis</taxon>
        <taxon>Mucoromycota</taxon>
        <taxon>Mucoromycotina</taxon>
        <taxon>Endogonomycetes</taxon>
        <taxon>Endogonales</taxon>
        <taxon>Endogonaceae</taxon>
        <taxon>Jimgerdemannia</taxon>
    </lineage>
</organism>
<comment type="caution">
    <text evidence="2">The sequence shown here is derived from an EMBL/GenBank/DDBJ whole genome shotgun (WGS) entry which is preliminary data.</text>
</comment>